<sequence length="64" mass="6727">CGFTVKTVGAASPCVHPEEAASLLQACGLAQDDEVGTGLAGRSAALIVKYFVRYDVCGRVERLR</sequence>
<accession>A0A7J6QA32</accession>
<dbReference type="EMBL" id="JABANM010031160">
    <property type="protein sequence ID" value="KAF4705052.1"/>
    <property type="molecule type" value="Genomic_DNA"/>
</dbReference>
<organism evidence="1 2">
    <name type="scientific">Perkinsus olseni</name>
    <name type="common">Perkinsus atlanticus</name>
    <dbReference type="NCBI Taxonomy" id="32597"/>
    <lineage>
        <taxon>Eukaryota</taxon>
        <taxon>Sar</taxon>
        <taxon>Alveolata</taxon>
        <taxon>Perkinsozoa</taxon>
        <taxon>Perkinsea</taxon>
        <taxon>Perkinsida</taxon>
        <taxon>Perkinsidae</taxon>
        <taxon>Perkinsus</taxon>
    </lineage>
</organism>
<dbReference type="AlphaFoldDB" id="A0A7J6QA32"/>
<name>A0A7J6QA32_PEROL</name>
<protein>
    <submittedName>
        <fullName evidence="1">Uncharacterized protein</fullName>
    </submittedName>
</protein>
<evidence type="ECO:0000313" key="1">
    <source>
        <dbReference type="EMBL" id="KAF4705052.1"/>
    </source>
</evidence>
<evidence type="ECO:0000313" key="2">
    <source>
        <dbReference type="Proteomes" id="UP000574390"/>
    </source>
</evidence>
<reference evidence="1 2" key="1">
    <citation type="submission" date="2020-04" db="EMBL/GenBank/DDBJ databases">
        <title>Perkinsus olseni comparative genomics.</title>
        <authorList>
            <person name="Bogema D.R."/>
        </authorList>
    </citation>
    <scope>NUCLEOTIDE SEQUENCE [LARGE SCALE GENOMIC DNA]</scope>
    <source>
        <strain evidence="1">ATCC PRA-205</strain>
    </source>
</reference>
<proteinExistence type="predicted"/>
<dbReference type="Proteomes" id="UP000574390">
    <property type="component" value="Unassembled WGS sequence"/>
</dbReference>
<gene>
    <name evidence="1" type="ORF">FOZ62_020528</name>
</gene>
<feature type="non-terminal residue" evidence="1">
    <location>
        <position position="1"/>
    </location>
</feature>
<comment type="caution">
    <text evidence="1">The sequence shown here is derived from an EMBL/GenBank/DDBJ whole genome shotgun (WGS) entry which is preliminary data.</text>
</comment>